<evidence type="ECO:0000256" key="1">
    <source>
        <dbReference type="ARBA" id="ARBA00004370"/>
    </source>
</evidence>
<feature type="domain" description="VPS10" evidence="5">
    <location>
        <begin position="66"/>
        <end position="561"/>
    </location>
</feature>
<dbReference type="GeneID" id="20238524"/>
<evidence type="ECO:0000256" key="3">
    <source>
        <dbReference type="ARBA" id="ARBA00023136"/>
    </source>
</evidence>
<organism evidence="6 7">
    <name type="scientific">Lottia gigantea</name>
    <name type="common">Giant owl limpet</name>
    <dbReference type="NCBI Taxonomy" id="225164"/>
    <lineage>
        <taxon>Eukaryota</taxon>
        <taxon>Metazoa</taxon>
        <taxon>Spiralia</taxon>
        <taxon>Lophotrochozoa</taxon>
        <taxon>Mollusca</taxon>
        <taxon>Gastropoda</taxon>
        <taxon>Patellogastropoda</taxon>
        <taxon>Lottioidea</taxon>
        <taxon>Lottiidae</taxon>
        <taxon>Lottia</taxon>
    </lineage>
</organism>
<dbReference type="InterPro" id="IPR015943">
    <property type="entry name" value="WD40/YVTN_repeat-like_dom_sf"/>
</dbReference>
<dbReference type="OrthoDB" id="443634at2759"/>
<dbReference type="InterPro" id="IPR031778">
    <property type="entry name" value="Sortilin_N"/>
</dbReference>
<dbReference type="Gene3D" id="2.130.10.10">
    <property type="entry name" value="YVTN repeat-like/Quinoprotein amine dehydrogenase"/>
    <property type="match status" value="1"/>
</dbReference>
<dbReference type="Pfam" id="PF15902">
    <property type="entry name" value="Sortilin-Vps10"/>
    <property type="match status" value="1"/>
</dbReference>
<evidence type="ECO:0000313" key="6">
    <source>
        <dbReference type="EMBL" id="ESO95128.1"/>
    </source>
</evidence>
<evidence type="ECO:0000256" key="4">
    <source>
        <dbReference type="ARBA" id="ARBA00023180"/>
    </source>
</evidence>
<dbReference type="InterPro" id="IPR050310">
    <property type="entry name" value="VPS10-sortilin"/>
</dbReference>
<keyword evidence="3" id="KW-0472">Membrane</keyword>
<comment type="subcellular location">
    <subcellularLocation>
        <location evidence="1">Membrane</location>
    </subcellularLocation>
</comment>
<reference evidence="6 7" key="1">
    <citation type="journal article" date="2013" name="Nature">
        <title>Insights into bilaterian evolution from three spiralian genomes.</title>
        <authorList>
            <person name="Simakov O."/>
            <person name="Marletaz F."/>
            <person name="Cho S.J."/>
            <person name="Edsinger-Gonzales E."/>
            <person name="Havlak P."/>
            <person name="Hellsten U."/>
            <person name="Kuo D.H."/>
            <person name="Larsson T."/>
            <person name="Lv J."/>
            <person name="Arendt D."/>
            <person name="Savage R."/>
            <person name="Osoegawa K."/>
            <person name="de Jong P."/>
            <person name="Grimwood J."/>
            <person name="Chapman J.A."/>
            <person name="Shapiro H."/>
            <person name="Aerts A."/>
            <person name="Otillar R.P."/>
            <person name="Terry A.Y."/>
            <person name="Boore J.L."/>
            <person name="Grigoriev I.V."/>
            <person name="Lindberg D.R."/>
            <person name="Seaver E.C."/>
            <person name="Weisblat D.A."/>
            <person name="Putnam N.H."/>
            <person name="Rokhsar D.S."/>
        </authorList>
    </citation>
    <scope>NUCLEOTIDE SEQUENCE [LARGE SCALE GENOMIC DNA]</scope>
</reference>
<dbReference type="EMBL" id="KB201701">
    <property type="protein sequence ID" value="ESO95128.1"/>
    <property type="molecule type" value="Genomic_DNA"/>
</dbReference>
<accession>V3ZUG4</accession>
<evidence type="ECO:0000256" key="2">
    <source>
        <dbReference type="ARBA" id="ARBA00022737"/>
    </source>
</evidence>
<dbReference type="SMART" id="SM00602">
    <property type="entry name" value="VPS10"/>
    <property type="match status" value="1"/>
</dbReference>
<evidence type="ECO:0000259" key="5">
    <source>
        <dbReference type="SMART" id="SM00602"/>
    </source>
</evidence>
<dbReference type="HOGENOM" id="CLU_013596_1_1_1"/>
<dbReference type="STRING" id="225164.V3ZUG4"/>
<dbReference type="CTD" id="20238524"/>
<protein>
    <recommendedName>
        <fullName evidence="5">VPS10 domain-containing protein</fullName>
    </recommendedName>
</protein>
<dbReference type="GO" id="GO:0006892">
    <property type="term" value="P:post-Golgi vesicle-mediated transport"/>
    <property type="evidence" value="ECO:0007669"/>
    <property type="project" value="TreeGrafter"/>
</dbReference>
<dbReference type="PANTHER" id="PTHR12106">
    <property type="entry name" value="SORTILIN RELATED"/>
    <property type="match status" value="1"/>
</dbReference>
<keyword evidence="2" id="KW-0677">Repeat</keyword>
<dbReference type="GO" id="GO:0016020">
    <property type="term" value="C:membrane"/>
    <property type="evidence" value="ECO:0007669"/>
    <property type="project" value="UniProtKB-SubCell"/>
</dbReference>
<sequence>MLWSRQWLFTTGVTSGKIQLLIVFDYVVRSLGNLCIDKTKFRFPNIFLVYDIVALFSYLQIFHPPGRLFLGNGNSSKDYGSTYQKETFPSDAVITFFFVSPANYKNAIFVDYHNKTLHITTDELKTTNKVVVDFEIDKLVLHPTIADWVLAYSFLSRELRYSKDFGKTWNLLHTGVSPKFYWYIPGVDTDNSTVHLEILSSSGDSAHYKKCALEKCSATDTTDRKLGSFQPISLLIINQYVFVEKLKKEKSEMYVSYKRNDFKKAYFPPNTLPKHFLIMNADEDQVFVGVTNTDGVTLYLSDTTGQYYVPTLTDLLYVVRGIPWIDFHEVKSLKGIYLANQRSITENSRVRIEVKTLISFDKGGMWSVIPVPVGETSKCKQATDCSLHLHLDLGSLAAPGILSESKAPGLVLAHGNVGDKLDPNNTYVYVSRNGGVTWKNAGLPSGMYRFNILDQGSILTAVKEATYGVTNIIYYSYDQGNNWQNFKFSDKVLQVDGALNEPEINSLSLSIYGHTSGTTAWTLATIKFEQVLPSKCKKEDYEIWMPGDHTQFILLFELKLC</sequence>
<dbReference type="AlphaFoldDB" id="V3ZUG4"/>
<evidence type="ECO:0000313" key="7">
    <source>
        <dbReference type="Proteomes" id="UP000030746"/>
    </source>
</evidence>
<dbReference type="RefSeq" id="XP_009054316.1">
    <property type="nucleotide sequence ID" value="XM_009056068.1"/>
</dbReference>
<keyword evidence="4" id="KW-0325">Glycoprotein</keyword>
<dbReference type="Proteomes" id="UP000030746">
    <property type="component" value="Unassembled WGS sequence"/>
</dbReference>
<proteinExistence type="predicted"/>
<dbReference type="OMA" id="NIDPPAQ"/>
<gene>
    <name evidence="6" type="ORF">LOTGIDRAFT_160891</name>
</gene>
<keyword evidence="7" id="KW-1185">Reference proteome</keyword>
<dbReference type="GO" id="GO:0005794">
    <property type="term" value="C:Golgi apparatus"/>
    <property type="evidence" value="ECO:0007669"/>
    <property type="project" value="TreeGrafter"/>
</dbReference>
<dbReference type="PANTHER" id="PTHR12106:SF47">
    <property type="entry name" value="VPS10 DOMAIN-CONTAINING RECEPTOR SORCS3-LIKE"/>
    <property type="match status" value="1"/>
</dbReference>
<dbReference type="InterPro" id="IPR006581">
    <property type="entry name" value="VPS10"/>
</dbReference>
<dbReference type="KEGG" id="lgi:LOTGIDRAFT_160891"/>
<name>V3ZUG4_LOTGI</name>
<dbReference type="SUPFAM" id="SSF110296">
    <property type="entry name" value="Oligoxyloglucan reducing end-specific cellobiohydrolase"/>
    <property type="match status" value="1"/>
</dbReference>